<evidence type="ECO:0000313" key="3">
    <source>
        <dbReference type="EMBL" id="CAD9939421.1"/>
    </source>
</evidence>
<dbReference type="InterPro" id="IPR037047">
    <property type="entry name" value="PITH_dom_sf"/>
</dbReference>
<evidence type="ECO:0000259" key="2">
    <source>
        <dbReference type="PROSITE" id="PS51532"/>
    </source>
</evidence>
<comment type="similarity">
    <text evidence="1">Belongs to the PITHD1 family.</text>
</comment>
<accession>A0A7S2Y139</accession>
<protein>
    <recommendedName>
        <fullName evidence="2">PITH domain-containing protein</fullName>
    </recommendedName>
</protein>
<dbReference type="InterPro" id="IPR010400">
    <property type="entry name" value="PITH_dom"/>
</dbReference>
<name>A0A7S2Y139_9STRA</name>
<dbReference type="PANTHER" id="PTHR12175:SF1">
    <property type="entry name" value="PITH DOMAIN-CONTAINING PROTEIN 1"/>
    <property type="match status" value="1"/>
</dbReference>
<dbReference type="Gene3D" id="2.60.120.470">
    <property type="entry name" value="PITH domain"/>
    <property type="match status" value="1"/>
</dbReference>
<dbReference type="Pfam" id="PF06201">
    <property type="entry name" value="PITH"/>
    <property type="match status" value="1"/>
</dbReference>
<reference evidence="3" key="1">
    <citation type="submission" date="2021-01" db="EMBL/GenBank/DDBJ databases">
        <authorList>
            <person name="Corre E."/>
            <person name="Pelletier E."/>
            <person name="Niang G."/>
            <person name="Scheremetjew M."/>
            <person name="Finn R."/>
            <person name="Kale V."/>
            <person name="Holt S."/>
            <person name="Cochrane G."/>
            <person name="Meng A."/>
            <person name="Brown T."/>
            <person name="Cohen L."/>
        </authorList>
    </citation>
    <scope>NUCLEOTIDE SEQUENCE</scope>
    <source>
        <strain evidence="3">CCMP125</strain>
    </source>
</reference>
<dbReference type="InterPro" id="IPR008979">
    <property type="entry name" value="Galactose-bd-like_sf"/>
</dbReference>
<proteinExistence type="inferred from homology"/>
<gene>
    <name evidence="3" type="ORF">APAL1065_LOCUS131</name>
</gene>
<dbReference type="InterPro" id="IPR045099">
    <property type="entry name" value="PITH1-like"/>
</dbReference>
<dbReference type="PANTHER" id="PTHR12175">
    <property type="entry name" value="AD039 HT014 THIOREDOXIN FAMILY TRP26"/>
    <property type="match status" value="1"/>
</dbReference>
<organism evidence="3">
    <name type="scientific">Entomoneis paludosa</name>
    <dbReference type="NCBI Taxonomy" id="265537"/>
    <lineage>
        <taxon>Eukaryota</taxon>
        <taxon>Sar</taxon>
        <taxon>Stramenopiles</taxon>
        <taxon>Ochrophyta</taxon>
        <taxon>Bacillariophyta</taxon>
        <taxon>Bacillariophyceae</taxon>
        <taxon>Bacillariophycidae</taxon>
        <taxon>Entomoneidaceae</taxon>
        <taxon>Entomoneis</taxon>
    </lineage>
</organism>
<dbReference type="EMBL" id="HBHT01000209">
    <property type="protein sequence ID" value="CAD9939421.1"/>
    <property type="molecule type" value="Transcribed_RNA"/>
</dbReference>
<feature type="domain" description="PITH" evidence="2">
    <location>
        <begin position="12"/>
        <end position="196"/>
    </location>
</feature>
<dbReference type="AlphaFoldDB" id="A0A7S2Y139"/>
<dbReference type="GO" id="GO:0005737">
    <property type="term" value="C:cytoplasm"/>
    <property type="evidence" value="ECO:0007669"/>
    <property type="project" value="UniProtKB-ARBA"/>
</dbReference>
<dbReference type="SUPFAM" id="SSF49785">
    <property type="entry name" value="Galactose-binding domain-like"/>
    <property type="match status" value="1"/>
</dbReference>
<dbReference type="PROSITE" id="PS51532">
    <property type="entry name" value="PITH"/>
    <property type="match status" value="1"/>
</dbReference>
<evidence type="ECO:0000256" key="1">
    <source>
        <dbReference type="ARBA" id="ARBA00025788"/>
    </source>
</evidence>
<sequence length="214" mass="23791">MDPPECSGHSHDHDHGDDQGLSLRTYIDFSQVSCLNEEVNGTGKLVLKIHEERLSESPSVTSPEDDPELLFYIPFTESVTVQSIAIRNASRNNDNASARRIKIFTNRDNIDFETARELPAQQQLELLPPHHFADGTIDYPCRPAGKFSNISSLAIFVQDNYDDSGESPTEITFVGLKGKGTRMKRVAVEAVYESRGMPEDHKVNGGEFGARDLV</sequence>